<dbReference type="CDD" id="cd00024">
    <property type="entry name" value="CD_CSD"/>
    <property type="match status" value="1"/>
</dbReference>
<dbReference type="InterPro" id="IPR016197">
    <property type="entry name" value="Chromo-like_dom_sf"/>
</dbReference>
<sequence>MHDTSSSSGNYITHVVDENIRPVNDQVPFSEVDSNTSPGSTNMSHTGGDIDRMLNMIKEESFRVGSPASYKMMKEWHEQVDMAQASLDKATKRMKKWADERSRHVEFEVGDQVMVKLLPQQFKSLRKVHKGLIQRYEGPFLVIGHVGKVEEILSDRTIQRRGVLSYKEYLIKWRDLPDSEASWEAKDLLCRCMLDLKSSERVMDKSKMECSRCMLGPITPHYVPNVRESVFVKPHHVIASGSSRNSSNESYGSNDMAHKYYLEIAIGQRFSLNKSFAVREKLNAPRSCLRWIPTGRIFKTAGLRWIPTRNMFTDSTTKVDSETPNGSNEDITNPYECKQSLDVSTCTLNINAAQASNLNVNKMASTDNTSGVALQRKESLGLVQNSVSPTPYVSPSKKDYEILFQQLFDLYFNPPLRVVSLVLVVVAAPRAVDPAGSLSSTTIDQDEPFASSSPTTQEIQSQVTHQGAKEQIHRHQNA</sequence>
<dbReference type="PROSITE" id="PS50013">
    <property type="entry name" value="CHROMO_2"/>
    <property type="match status" value="1"/>
</dbReference>
<evidence type="ECO:0000259" key="3">
    <source>
        <dbReference type="PROSITE" id="PS50013"/>
    </source>
</evidence>
<evidence type="ECO:0000313" key="4">
    <source>
        <dbReference type="EMBL" id="GEU54042.1"/>
    </source>
</evidence>
<keyword evidence="1" id="KW-0175">Coiled coil</keyword>
<dbReference type="SMART" id="SM00298">
    <property type="entry name" value="CHROMO"/>
    <property type="match status" value="1"/>
</dbReference>
<dbReference type="AlphaFoldDB" id="A0A6L2KZW4"/>
<comment type="caution">
    <text evidence="4">The sequence shown here is derived from an EMBL/GenBank/DDBJ whole genome shotgun (WGS) entry which is preliminary data.</text>
</comment>
<dbReference type="EMBL" id="BKCJ010003268">
    <property type="protein sequence ID" value="GEU54042.1"/>
    <property type="molecule type" value="Genomic_DNA"/>
</dbReference>
<reference evidence="4" key="1">
    <citation type="journal article" date="2019" name="Sci. Rep.">
        <title>Draft genome of Tanacetum cinerariifolium, the natural source of mosquito coil.</title>
        <authorList>
            <person name="Yamashiro T."/>
            <person name="Shiraishi A."/>
            <person name="Satake H."/>
            <person name="Nakayama K."/>
        </authorList>
    </citation>
    <scope>NUCLEOTIDE SEQUENCE</scope>
</reference>
<feature type="compositionally biased region" description="Polar residues" evidence="2">
    <location>
        <begin position="450"/>
        <end position="465"/>
    </location>
</feature>
<feature type="compositionally biased region" description="Basic and acidic residues" evidence="2">
    <location>
        <begin position="467"/>
        <end position="478"/>
    </location>
</feature>
<evidence type="ECO:0000256" key="2">
    <source>
        <dbReference type="SAM" id="MobiDB-lite"/>
    </source>
</evidence>
<feature type="domain" description="Chromo" evidence="3">
    <location>
        <begin position="147"/>
        <end position="184"/>
    </location>
</feature>
<name>A0A6L2KZW4_TANCI</name>
<feature type="region of interest" description="Disordered" evidence="2">
    <location>
        <begin position="435"/>
        <end position="478"/>
    </location>
</feature>
<feature type="coiled-coil region" evidence="1">
    <location>
        <begin position="73"/>
        <end position="100"/>
    </location>
</feature>
<proteinExistence type="predicted"/>
<dbReference type="SUPFAM" id="SSF54160">
    <property type="entry name" value="Chromo domain-like"/>
    <property type="match status" value="1"/>
</dbReference>
<protein>
    <recommendedName>
        <fullName evidence="3">Chromo domain-containing protein</fullName>
    </recommendedName>
</protein>
<evidence type="ECO:0000256" key="1">
    <source>
        <dbReference type="SAM" id="Coils"/>
    </source>
</evidence>
<dbReference type="Gene3D" id="2.40.50.40">
    <property type="match status" value="1"/>
</dbReference>
<gene>
    <name evidence="4" type="ORF">Tci_026020</name>
</gene>
<dbReference type="Pfam" id="PF00385">
    <property type="entry name" value="Chromo"/>
    <property type="match status" value="1"/>
</dbReference>
<accession>A0A6L2KZW4</accession>
<dbReference type="InterPro" id="IPR000953">
    <property type="entry name" value="Chromo/chromo_shadow_dom"/>
</dbReference>
<dbReference type="InterPro" id="IPR023780">
    <property type="entry name" value="Chromo_domain"/>
</dbReference>
<organism evidence="4">
    <name type="scientific">Tanacetum cinerariifolium</name>
    <name type="common">Dalmatian daisy</name>
    <name type="synonym">Chrysanthemum cinerariifolium</name>
    <dbReference type="NCBI Taxonomy" id="118510"/>
    <lineage>
        <taxon>Eukaryota</taxon>
        <taxon>Viridiplantae</taxon>
        <taxon>Streptophyta</taxon>
        <taxon>Embryophyta</taxon>
        <taxon>Tracheophyta</taxon>
        <taxon>Spermatophyta</taxon>
        <taxon>Magnoliopsida</taxon>
        <taxon>eudicotyledons</taxon>
        <taxon>Gunneridae</taxon>
        <taxon>Pentapetalae</taxon>
        <taxon>asterids</taxon>
        <taxon>campanulids</taxon>
        <taxon>Asterales</taxon>
        <taxon>Asteraceae</taxon>
        <taxon>Asteroideae</taxon>
        <taxon>Anthemideae</taxon>
        <taxon>Anthemidinae</taxon>
        <taxon>Tanacetum</taxon>
    </lineage>
</organism>